<evidence type="ECO:0000313" key="2">
    <source>
        <dbReference type="EMBL" id="ALG70124.1"/>
    </source>
</evidence>
<dbReference type="InterPro" id="IPR024445">
    <property type="entry name" value="Tnp_ISXO2-like"/>
</dbReference>
<protein>
    <submittedName>
        <fullName evidence="2">Transposase</fullName>
    </submittedName>
</protein>
<dbReference type="AlphaFoldDB" id="A0AAC8VV99"/>
<dbReference type="Proteomes" id="UP000069935">
    <property type="component" value="Chromosome 1"/>
</dbReference>
<dbReference type="Pfam" id="PF12760">
    <property type="entry name" value="Zn_ribbon_IS1595"/>
    <property type="match status" value="1"/>
</dbReference>
<dbReference type="InterPro" id="IPR024442">
    <property type="entry name" value="Transposase_Zn_ribbon"/>
</dbReference>
<dbReference type="SMART" id="SM01126">
    <property type="entry name" value="DDE_Tnp_IS1595"/>
    <property type="match status" value="1"/>
</dbReference>
<keyword evidence="3" id="KW-1185">Reference proteome</keyword>
<dbReference type="EMBL" id="CP012401">
    <property type="protein sequence ID" value="ALG70124.1"/>
    <property type="molecule type" value="Genomic_DNA"/>
</dbReference>
<dbReference type="KEGG" id="ati:AL072_03425"/>
<sequence length="324" mass="36639">MSQHFLMSSAARTVSMKQVARMTDGEARALFRQIRWPDTKGAAVCPYCDCRKCYEYTTRNVFKCKACRRQFSETSGTLFASRKLPIRDYLIGIIIFVNAVKGISALQLGRDLDVQYKTAYVLAHKLREAMAAEVRGVVLGGDGADVEVDGCYVGGHVRPENRKEDRKDRRLAENQTGKRQVVVVARERDGRTVTQVFGSEDESVAFIKARVDRASTVHADEAAGWNSLHARFNMKRINHQEAYSADDACTNQAESYFARLRRAEAGQYHRIGGKYLNRYAAEMAWREDQRRTSNGEQFRTVGFRAAALPPSVDWSGYWQRGRAA</sequence>
<evidence type="ECO:0000313" key="3">
    <source>
        <dbReference type="Proteomes" id="UP000069935"/>
    </source>
</evidence>
<dbReference type="Pfam" id="PF12762">
    <property type="entry name" value="DDE_Tnp_IS1595"/>
    <property type="match status" value="1"/>
</dbReference>
<gene>
    <name evidence="2" type="ORF">AL072_03425</name>
</gene>
<accession>A0AAC8VV99</accession>
<organism evidence="2 3">
    <name type="scientific">Azospirillum thiophilum</name>
    <dbReference type="NCBI Taxonomy" id="528244"/>
    <lineage>
        <taxon>Bacteria</taxon>
        <taxon>Pseudomonadati</taxon>
        <taxon>Pseudomonadota</taxon>
        <taxon>Alphaproteobacteria</taxon>
        <taxon>Rhodospirillales</taxon>
        <taxon>Azospirillaceae</taxon>
        <taxon>Azospirillum</taxon>
    </lineage>
</organism>
<name>A0AAC8VV99_9PROT</name>
<proteinExistence type="predicted"/>
<reference evidence="2 3" key="2">
    <citation type="journal article" date="2016" name="Genome Announc.">
        <title>Complete Genome Sequence of a Strain of Azospirillum thiophilum Isolated from a Sulfide Spring.</title>
        <authorList>
            <person name="Fomenkov A."/>
            <person name="Vincze T."/>
            <person name="Grabovich M."/>
            <person name="Anton B.P."/>
            <person name="Dubinina G."/>
            <person name="Orlova M."/>
            <person name="Belousova E."/>
            <person name="Roberts R.J."/>
        </authorList>
    </citation>
    <scope>NUCLEOTIDE SEQUENCE [LARGE SCALE GENOMIC DNA]</scope>
    <source>
        <strain evidence="2 3">BV-S</strain>
    </source>
</reference>
<evidence type="ECO:0000259" key="1">
    <source>
        <dbReference type="SMART" id="SM01126"/>
    </source>
</evidence>
<dbReference type="NCBIfam" id="NF033547">
    <property type="entry name" value="transpos_IS1595"/>
    <property type="match status" value="1"/>
</dbReference>
<feature type="domain" description="ISXO2-like transposase" evidence="1">
    <location>
        <begin position="138"/>
        <end position="288"/>
    </location>
</feature>
<reference evidence="3" key="1">
    <citation type="submission" date="2015-08" db="EMBL/GenBank/DDBJ databases">
        <title>Complete Genome Sequence of Azospirillum thiophilum BV-S.</title>
        <authorList>
            <person name="Fomenkov A."/>
            <person name="Vincze T."/>
            <person name="Grabovich M."/>
            <person name="Dubinina G."/>
            <person name="Orlova M."/>
            <person name="Belousova E."/>
            <person name="Roberts R.J."/>
        </authorList>
    </citation>
    <scope>NUCLEOTIDE SEQUENCE [LARGE SCALE GENOMIC DNA]</scope>
    <source>
        <strain evidence="3">BV-S</strain>
    </source>
</reference>
<dbReference type="RefSeq" id="WP_045581507.1">
    <property type="nucleotide sequence ID" value="NZ_CP012401.1"/>
</dbReference>